<organism evidence="1 2">
    <name type="scientific">Persea americana</name>
    <name type="common">Avocado</name>
    <dbReference type="NCBI Taxonomy" id="3435"/>
    <lineage>
        <taxon>Eukaryota</taxon>
        <taxon>Viridiplantae</taxon>
        <taxon>Streptophyta</taxon>
        <taxon>Embryophyta</taxon>
        <taxon>Tracheophyta</taxon>
        <taxon>Spermatophyta</taxon>
        <taxon>Magnoliopsida</taxon>
        <taxon>Magnoliidae</taxon>
        <taxon>Laurales</taxon>
        <taxon>Lauraceae</taxon>
        <taxon>Persea</taxon>
    </lineage>
</organism>
<dbReference type="EMBL" id="CM056814">
    <property type="protein sequence ID" value="KAJ8626791.1"/>
    <property type="molecule type" value="Genomic_DNA"/>
</dbReference>
<protein>
    <submittedName>
        <fullName evidence="1">Uncharacterized protein</fullName>
    </submittedName>
</protein>
<sequence>MFGARAPLRVLSFFAHGHGPRRSWYQVRIFLQLSVTDTSENRGESIFDFLEAKIVGHFSRSLADLYATETFMQTLD</sequence>
<reference evidence="1 2" key="1">
    <citation type="journal article" date="2022" name="Hortic Res">
        <title>A haplotype resolved chromosomal level avocado genome allows analysis of novel avocado genes.</title>
        <authorList>
            <person name="Nath O."/>
            <person name="Fletcher S.J."/>
            <person name="Hayward A."/>
            <person name="Shaw L.M."/>
            <person name="Masouleh A.K."/>
            <person name="Furtado A."/>
            <person name="Henry R.J."/>
            <person name="Mitter N."/>
        </authorList>
    </citation>
    <scope>NUCLEOTIDE SEQUENCE [LARGE SCALE GENOMIC DNA]</scope>
    <source>
        <strain evidence="2">cv. Hass</strain>
    </source>
</reference>
<comment type="caution">
    <text evidence="1">The sequence shown here is derived from an EMBL/GenBank/DDBJ whole genome shotgun (WGS) entry which is preliminary data.</text>
</comment>
<evidence type="ECO:0000313" key="2">
    <source>
        <dbReference type="Proteomes" id="UP001234297"/>
    </source>
</evidence>
<evidence type="ECO:0000313" key="1">
    <source>
        <dbReference type="EMBL" id="KAJ8626791.1"/>
    </source>
</evidence>
<keyword evidence="2" id="KW-1185">Reference proteome</keyword>
<name>A0ACC2L074_PERAE</name>
<gene>
    <name evidence="1" type="ORF">MRB53_020098</name>
</gene>
<dbReference type="Proteomes" id="UP001234297">
    <property type="component" value="Chromosome 6"/>
</dbReference>
<accession>A0ACC2L074</accession>
<proteinExistence type="predicted"/>